<name>A0A841E807_9ACTN</name>
<keyword evidence="4" id="KW-1185">Reference proteome</keyword>
<dbReference type="Pfam" id="PF05147">
    <property type="entry name" value="LANC_like"/>
    <property type="match status" value="1"/>
</dbReference>
<dbReference type="AlphaFoldDB" id="A0A841E807"/>
<reference evidence="3 4" key="1">
    <citation type="submission" date="2020-08" db="EMBL/GenBank/DDBJ databases">
        <title>Sequencing the genomes of 1000 actinobacteria strains.</title>
        <authorList>
            <person name="Klenk H.-P."/>
        </authorList>
    </citation>
    <scope>NUCLEOTIDE SEQUENCE [LARGE SCALE GENOMIC DNA]</scope>
    <source>
        <strain evidence="3 4">DSM 44593</strain>
    </source>
</reference>
<dbReference type="InterPro" id="IPR007822">
    <property type="entry name" value="LANC-like"/>
</dbReference>
<dbReference type="RefSeq" id="WP_184637289.1">
    <property type="nucleotide sequence ID" value="NZ_BAABKT010000012.1"/>
</dbReference>
<dbReference type="PRINTS" id="PR01950">
    <property type="entry name" value="LANCSUPER"/>
</dbReference>
<accession>A0A841E807</accession>
<feature type="region of interest" description="Disordered" evidence="2">
    <location>
        <begin position="1"/>
        <end position="25"/>
    </location>
</feature>
<keyword evidence="1" id="KW-0479">Metal-binding</keyword>
<evidence type="ECO:0008006" key="5">
    <source>
        <dbReference type="Google" id="ProtNLM"/>
    </source>
</evidence>
<dbReference type="Gene3D" id="1.50.10.20">
    <property type="match status" value="1"/>
</dbReference>
<feature type="binding site" evidence="1">
    <location>
        <position position="267"/>
    </location>
    <ligand>
        <name>Zn(2+)</name>
        <dbReference type="ChEBI" id="CHEBI:29105"/>
    </ligand>
</feature>
<dbReference type="InterPro" id="IPR033889">
    <property type="entry name" value="LanC"/>
</dbReference>
<feature type="binding site" evidence="1">
    <location>
        <position position="316"/>
    </location>
    <ligand>
        <name>Zn(2+)</name>
        <dbReference type="ChEBI" id="CHEBI:29105"/>
    </ligand>
</feature>
<protein>
    <recommendedName>
        <fullName evidence="5">Lanthionine synthetase</fullName>
    </recommendedName>
</protein>
<dbReference type="EMBL" id="JACHLY010000001">
    <property type="protein sequence ID" value="MBB6000087.1"/>
    <property type="molecule type" value="Genomic_DNA"/>
</dbReference>
<dbReference type="SUPFAM" id="SSF158745">
    <property type="entry name" value="LanC-like"/>
    <property type="match status" value="1"/>
</dbReference>
<sequence length="387" mass="40560">MTPTVLDDPHLHTPPAIDPGPGWGQSLANGALGPALLHLAAARSGNGTTEAARAWLDAATRTPVSSHPDGSLYCGAGALAYVLHTTAPAHPAIAELDAHIDTLVRTRLAAAHDRIEAGRLPAPSEFDVINGLTGIGAYLLARAPDSRRTADILTYLVRLTAPLHHDGDHLPGWWSLRAPLSRGAFPGGHANLGLAHGISGPLALLSLALRRGVTVAGQHRAITRICTWMDDWRATDTDGTSWPRWITRAQYRGAAPAETNPMRLAWCYGTPGQARAHHLAALATGDERRRDTAVAALAACAADADRIATMDGSLCHGRAGLLQCLRRAAADDPTATLACHLPDLEHQARAAACTGTPFLEGSSGRALALLPAAAHTSPWDTCLLITG</sequence>
<comment type="caution">
    <text evidence="3">The sequence shown here is derived from an EMBL/GenBank/DDBJ whole genome shotgun (WGS) entry which is preliminary data.</text>
</comment>
<dbReference type="CDD" id="cd04793">
    <property type="entry name" value="LanC"/>
    <property type="match status" value="1"/>
</dbReference>
<dbReference type="SMART" id="SM01260">
    <property type="entry name" value="LANC_like"/>
    <property type="match status" value="1"/>
</dbReference>
<gene>
    <name evidence="3" type="ORF">HNR25_003838</name>
</gene>
<keyword evidence="1" id="KW-0862">Zinc</keyword>
<evidence type="ECO:0000256" key="2">
    <source>
        <dbReference type="SAM" id="MobiDB-lite"/>
    </source>
</evidence>
<dbReference type="Proteomes" id="UP000578077">
    <property type="component" value="Unassembled WGS sequence"/>
</dbReference>
<organism evidence="3 4">
    <name type="scientific">Streptomonospora salina</name>
    <dbReference type="NCBI Taxonomy" id="104205"/>
    <lineage>
        <taxon>Bacteria</taxon>
        <taxon>Bacillati</taxon>
        <taxon>Actinomycetota</taxon>
        <taxon>Actinomycetes</taxon>
        <taxon>Streptosporangiales</taxon>
        <taxon>Nocardiopsidaceae</taxon>
        <taxon>Streptomonospora</taxon>
    </lineage>
</organism>
<dbReference type="GO" id="GO:0046872">
    <property type="term" value="F:metal ion binding"/>
    <property type="evidence" value="ECO:0007669"/>
    <property type="project" value="UniProtKB-KW"/>
</dbReference>
<evidence type="ECO:0000256" key="1">
    <source>
        <dbReference type="PIRSR" id="PIRSR607822-1"/>
    </source>
</evidence>
<dbReference type="PRINTS" id="PR01955">
    <property type="entry name" value="LANCFRANKIA"/>
</dbReference>
<evidence type="ECO:0000313" key="4">
    <source>
        <dbReference type="Proteomes" id="UP000578077"/>
    </source>
</evidence>
<feature type="binding site" evidence="1">
    <location>
        <position position="315"/>
    </location>
    <ligand>
        <name>Zn(2+)</name>
        <dbReference type="ChEBI" id="CHEBI:29105"/>
    </ligand>
</feature>
<dbReference type="GO" id="GO:0031179">
    <property type="term" value="P:peptide modification"/>
    <property type="evidence" value="ECO:0007669"/>
    <property type="project" value="InterPro"/>
</dbReference>
<evidence type="ECO:0000313" key="3">
    <source>
        <dbReference type="EMBL" id="MBB6000087.1"/>
    </source>
</evidence>
<proteinExistence type="predicted"/>